<protein>
    <submittedName>
        <fullName evidence="2">Str. FM013</fullName>
    </submittedName>
</protein>
<dbReference type="Proteomes" id="UP000053732">
    <property type="component" value="Unassembled WGS sequence"/>
</dbReference>
<reference evidence="2 3" key="1">
    <citation type="journal article" date="2014" name="Nat. Commun.">
        <title>Multiple recent horizontal transfers of a large genomic region in cheese making fungi.</title>
        <authorList>
            <person name="Cheeseman K."/>
            <person name="Ropars J."/>
            <person name="Renault P."/>
            <person name="Dupont J."/>
            <person name="Gouzy J."/>
            <person name="Branca A."/>
            <person name="Abraham A.L."/>
            <person name="Ceppi M."/>
            <person name="Conseiller E."/>
            <person name="Debuchy R."/>
            <person name="Malagnac F."/>
            <person name="Goarin A."/>
            <person name="Silar P."/>
            <person name="Lacoste S."/>
            <person name="Sallet E."/>
            <person name="Bensimon A."/>
            <person name="Giraud T."/>
            <person name="Brygoo Y."/>
        </authorList>
    </citation>
    <scope>NUCLEOTIDE SEQUENCE [LARGE SCALE GENOMIC DNA]</scope>
    <source>
        <strain evidence="3">FM 013</strain>
    </source>
</reference>
<dbReference type="AlphaFoldDB" id="A0A0G4PTY3"/>
<feature type="compositionally biased region" description="Basic residues" evidence="1">
    <location>
        <begin position="60"/>
        <end position="69"/>
    </location>
</feature>
<evidence type="ECO:0000313" key="2">
    <source>
        <dbReference type="EMBL" id="CRL29623.1"/>
    </source>
</evidence>
<keyword evidence="3" id="KW-1185">Reference proteome</keyword>
<dbReference type="EMBL" id="HG793171">
    <property type="protein sequence ID" value="CRL29623.1"/>
    <property type="molecule type" value="Genomic_DNA"/>
</dbReference>
<proteinExistence type="predicted"/>
<name>A0A0G4PTY3_PENC3</name>
<accession>A0A0G4PTY3</accession>
<sequence>MTKLMSNASFRLESFRPWNPFQDKAQPLRDSLDICRYPSLVSMTPTPPPSNPIDPVSKSQKSHAHKPGRHPLPARPPLEVCLDGGQHSDAQPTRHEPEDLSLTTFTNLTSRLSTLKTFCSWKVYGASKISILLQYPIMFV</sequence>
<organism evidence="2 3">
    <name type="scientific">Penicillium camemberti (strain FM 013)</name>
    <dbReference type="NCBI Taxonomy" id="1429867"/>
    <lineage>
        <taxon>Eukaryota</taxon>
        <taxon>Fungi</taxon>
        <taxon>Dikarya</taxon>
        <taxon>Ascomycota</taxon>
        <taxon>Pezizomycotina</taxon>
        <taxon>Eurotiomycetes</taxon>
        <taxon>Eurotiomycetidae</taxon>
        <taxon>Eurotiales</taxon>
        <taxon>Aspergillaceae</taxon>
        <taxon>Penicillium</taxon>
    </lineage>
</organism>
<evidence type="ECO:0000313" key="3">
    <source>
        <dbReference type="Proteomes" id="UP000053732"/>
    </source>
</evidence>
<gene>
    <name evidence="2" type="ORF">PCAMFM013_S038g000026</name>
</gene>
<feature type="region of interest" description="Disordered" evidence="1">
    <location>
        <begin position="40"/>
        <end position="97"/>
    </location>
</feature>
<evidence type="ECO:0000256" key="1">
    <source>
        <dbReference type="SAM" id="MobiDB-lite"/>
    </source>
</evidence>